<dbReference type="Proteomes" id="UP000038010">
    <property type="component" value="Unassembled WGS sequence"/>
</dbReference>
<comment type="function">
    <text evidence="15">DNA-dependent ATPase and 5'-3' DNA helicase required for the maintenance of both mitochondrial and nuclear genome stability.</text>
</comment>
<evidence type="ECO:0000256" key="5">
    <source>
        <dbReference type="ARBA" id="ARBA00022801"/>
    </source>
</evidence>
<dbReference type="InterPro" id="IPR010285">
    <property type="entry name" value="DNA_helicase_pif1-like_DEAD"/>
</dbReference>
<dbReference type="InterPro" id="IPR051055">
    <property type="entry name" value="PIF1_helicase"/>
</dbReference>
<dbReference type="Pfam" id="PF05970">
    <property type="entry name" value="PIF1"/>
    <property type="match status" value="1"/>
</dbReference>
<dbReference type="GO" id="GO:0005739">
    <property type="term" value="C:mitochondrion"/>
    <property type="evidence" value="ECO:0007669"/>
    <property type="project" value="UniProtKB-SubCell"/>
</dbReference>
<dbReference type="InterPro" id="IPR048293">
    <property type="entry name" value="PIF1_RRM3_pfh1"/>
</dbReference>
<keyword evidence="9 15" id="KW-0496">Mitochondrion</keyword>
<dbReference type="OrthoDB" id="432234at2759"/>
<feature type="region of interest" description="Disordered" evidence="16">
    <location>
        <begin position="89"/>
        <end position="143"/>
    </location>
</feature>
<evidence type="ECO:0000256" key="15">
    <source>
        <dbReference type="HAMAP-Rule" id="MF_03176"/>
    </source>
</evidence>
<feature type="binding site" evidence="15">
    <location>
        <begin position="231"/>
        <end position="238"/>
    </location>
    <ligand>
        <name>ATP</name>
        <dbReference type="ChEBI" id="CHEBI:30616"/>
    </ligand>
</feature>
<comment type="caution">
    <text evidence="18">The sequence shown here is derived from an EMBL/GenBank/DDBJ whole genome shotgun (WGS) entry which is preliminary data.</text>
</comment>
<comment type="catalytic activity">
    <reaction evidence="14 15">
        <text>ATP + H2O = ADP + phosphate + H(+)</text>
        <dbReference type="Rhea" id="RHEA:13065"/>
        <dbReference type="ChEBI" id="CHEBI:15377"/>
        <dbReference type="ChEBI" id="CHEBI:15378"/>
        <dbReference type="ChEBI" id="CHEBI:30616"/>
        <dbReference type="ChEBI" id="CHEBI:43474"/>
        <dbReference type="ChEBI" id="CHEBI:456216"/>
        <dbReference type="EC" id="5.6.2.3"/>
    </reaction>
</comment>
<evidence type="ECO:0000256" key="11">
    <source>
        <dbReference type="ARBA" id="ARBA00023204"/>
    </source>
</evidence>
<evidence type="ECO:0000256" key="2">
    <source>
        <dbReference type="ARBA" id="ARBA00004604"/>
    </source>
</evidence>
<dbReference type="GO" id="GO:0003697">
    <property type="term" value="F:single-stranded DNA binding"/>
    <property type="evidence" value="ECO:0007669"/>
    <property type="project" value="UniProtKB-ARBA"/>
</dbReference>
<keyword evidence="6 15" id="KW-0347">Helicase</keyword>
<evidence type="ECO:0000256" key="14">
    <source>
        <dbReference type="ARBA" id="ARBA00048954"/>
    </source>
</evidence>
<sequence length="713" mass="80084">MFHRAVNTHAANKPVSSRVPFKQHNTNIQSQPPTKRKFDRSMSTNSSLGGLHDLVQFDENDFDDVVDFSETITQKPEVRYPRVDPVVYPDLSQQGSASSVPKHPASSAPVPWSSSPAAHFEAPSRPPPPPSPKLDRPHKRKKLPWGNKVDEEIKPILPENKENVRYAWNMSASEVKDEQKEFRKQNRVQVAVSTKTEPRPFTTITKEMLSPEQQTVSKAVITDGKSVFFTGSAGTGKSVLMRSIIAQFRNKFRKDVDRLAITASTGLAACVIEGQTLHSWAGIGLGKEPVPELVKKIKRNAKTRQKWLRTKVLVVDEISMVDGDLFDKLEQIARMIRNNGRPFGGIQLVVTGDFFQLPPVPEKNTVAKFAFDASTWTTCIEHTILLTHVFRQKDPVFAEMLNEMRLGKISPATVANFQRLSRPLKFEDEMEATELFPTRMEVDGANANRMRNLSGRDMVFDAVDSGVSDLNVRNKMLANFMAPQKLILKKGAQVMLIKNIDNALVNGSLGKVMAFMDEGSFATYKDDEETFLKAQEPDNGSDDEGKAAARAKIKQARLKQGPVDSQQGMYWPMVRFALPDGTYRSLLCQPEEWKTENQQGEITAKRSQVPLILAWALSIHKAQGQTLSRVKVDLGKVFERGQAYVALSRATSQDGLEVKRFDPRKVMVHPKVIDFYQQLGSADTLLTKRDAPRPNHFQRKKSDEDEELAYMNA</sequence>
<comment type="subunit">
    <text evidence="15">Monomer.</text>
</comment>
<keyword evidence="7 15" id="KW-0067">ATP-binding</keyword>
<reference evidence="18 19" key="1">
    <citation type="submission" date="2015-06" db="EMBL/GenBank/DDBJ databases">
        <title>Draft genome of the ant-associated black yeast Phialophora attae CBS 131958.</title>
        <authorList>
            <person name="Moreno L.F."/>
            <person name="Stielow B.J."/>
            <person name="de Hoog S."/>
            <person name="Vicente V.A."/>
            <person name="Weiss V.A."/>
            <person name="de Vries M."/>
            <person name="Cruz L.M."/>
            <person name="Souza E.M."/>
        </authorList>
    </citation>
    <scope>NUCLEOTIDE SEQUENCE [LARGE SCALE GENOMIC DNA]</scope>
    <source>
        <strain evidence="18 19">CBS 131958</strain>
    </source>
</reference>
<dbReference type="GO" id="GO:0043139">
    <property type="term" value="F:5'-3' DNA helicase activity"/>
    <property type="evidence" value="ECO:0007669"/>
    <property type="project" value="UniProtKB-UniRule"/>
</dbReference>
<feature type="DNA-binding region" evidence="15">
    <location>
        <begin position="642"/>
        <end position="661"/>
    </location>
</feature>
<dbReference type="GO" id="GO:0006310">
    <property type="term" value="P:DNA recombination"/>
    <property type="evidence" value="ECO:0007669"/>
    <property type="project" value="UniProtKB-UniRule"/>
</dbReference>
<dbReference type="CDD" id="cd18037">
    <property type="entry name" value="DEXSc_Pif1_like"/>
    <property type="match status" value="1"/>
</dbReference>
<keyword evidence="3 15" id="KW-0547">Nucleotide-binding</keyword>
<dbReference type="STRING" id="1664694.A0A0N1NVW2"/>
<evidence type="ECO:0000256" key="6">
    <source>
        <dbReference type="ARBA" id="ARBA00022806"/>
    </source>
</evidence>
<name>A0A0N1NVW2_9EURO</name>
<evidence type="ECO:0000256" key="7">
    <source>
        <dbReference type="ARBA" id="ARBA00022840"/>
    </source>
</evidence>
<dbReference type="GO" id="GO:0006281">
    <property type="term" value="P:DNA repair"/>
    <property type="evidence" value="ECO:0007669"/>
    <property type="project" value="UniProtKB-UniRule"/>
</dbReference>
<dbReference type="HAMAP" id="MF_03176">
    <property type="entry name" value="PIF1"/>
    <property type="match status" value="1"/>
</dbReference>
<evidence type="ECO:0000313" key="19">
    <source>
        <dbReference type="Proteomes" id="UP000038010"/>
    </source>
</evidence>
<feature type="domain" description="AAA+ ATPase" evidence="17">
    <location>
        <begin position="223"/>
        <end position="416"/>
    </location>
</feature>
<dbReference type="CDD" id="cd18809">
    <property type="entry name" value="SF1_C_RecD"/>
    <property type="match status" value="1"/>
</dbReference>
<dbReference type="GO" id="GO:0000723">
    <property type="term" value="P:telomere maintenance"/>
    <property type="evidence" value="ECO:0007669"/>
    <property type="project" value="InterPro"/>
</dbReference>
<feature type="compositionally biased region" description="Polar residues" evidence="16">
    <location>
        <begin position="24"/>
        <end position="33"/>
    </location>
</feature>
<keyword evidence="19" id="KW-1185">Reference proteome</keyword>
<evidence type="ECO:0000256" key="9">
    <source>
        <dbReference type="ARBA" id="ARBA00023128"/>
    </source>
</evidence>
<keyword evidence="13 15" id="KW-0539">Nucleus</keyword>
<dbReference type="GO" id="GO:0005524">
    <property type="term" value="F:ATP binding"/>
    <property type="evidence" value="ECO:0007669"/>
    <property type="project" value="UniProtKB-UniRule"/>
</dbReference>
<dbReference type="PANTHER" id="PTHR47642">
    <property type="entry name" value="ATP-DEPENDENT DNA HELICASE"/>
    <property type="match status" value="1"/>
</dbReference>
<gene>
    <name evidence="15" type="primary">PIF1</name>
    <name evidence="18" type="ORF">AB675_10993</name>
</gene>
<dbReference type="VEuPathDB" id="FungiDB:AB675_10993"/>
<dbReference type="AlphaFoldDB" id="A0A0N1NVW2"/>
<feature type="region of interest" description="Disordered" evidence="16">
    <location>
        <begin position="24"/>
        <end position="45"/>
    </location>
</feature>
<dbReference type="EMBL" id="LFJN01000039">
    <property type="protein sequence ID" value="KPI35467.1"/>
    <property type="molecule type" value="Genomic_DNA"/>
</dbReference>
<dbReference type="GO" id="GO:0016887">
    <property type="term" value="F:ATP hydrolysis activity"/>
    <property type="evidence" value="ECO:0007669"/>
    <property type="project" value="RHEA"/>
</dbReference>
<dbReference type="Pfam" id="PF21530">
    <property type="entry name" value="Pif1_2B_dom"/>
    <property type="match status" value="1"/>
</dbReference>
<dbReference type="InterPro" id="IPR049163">
    <property type="entry name" value="Pif1-like_2B_dom"/>
</dbReference>
<comment type="subcellular location">
    <subcellularLocation>
        <location evidence="2">Nucleus</location>
        <location evidence="2">Nucleolus</location>
    </subcellularLocation>
    <subcellularLocation>
        <location evidence="15">Nucleus</location>
    </subcellularLocation>
    <subcellularLocation>
        <location evidence="15">Mitochondrion</location>
    </subcellularLocation>
</comment>
<comment type="cofactor">
    <cofactor evidence="1 15">
        <name>Mg(2+)</name>
        <dbReference type="ChEBI" id="CHEBI:18420"/>
    </cofactor>
</comment>
<feature type="region of interest" description="Disordered" evidence="16">
    <location>
        <begin position="688"/>
        <end position="713"/>
    </location>
</feature>
<evidence type="ECO:0000256" key="8">
    <source>
        <dbReference type="ARBA" id="ARBA00023125"/>
    </source>
</evidence>
<comment type="similarity">
    <text evidence="15">Belongs to the helicase family. PIF1 subfamily.</text>
</comment>
<dbReference type="SUPFAM" id="SSF52540">
    <property type="entry name" value="P-loop containing nucleoside triphosphate hydrolases"/>
    <property type="match status" value="2"/>
</dbReference>
<dbReference type="RefSeq" id="XP_017995430.1">
    <property type="nucleotide sequence ID" value="XM_018139802.1"/>
</dbReference>
<evidence type="ECO:0000256" key="4">
    <source>
        <dbReference type="ARBA" id="ARBA00022763"/>
    </source>
</evidence>
<evidence type="ECO:0000256" key="16">
    <source>
        <dbReference type="SAM" id="MobiDB-lite"/>
    </source>
</evidence>
<proteinExistence type="inferred from homology"/>
<dbReference type="InterPro" id="IPR003593">
    <property type="entry name" value="AAA+_ATPase"/>
</dbReference>
<dbReference type="GO" id="GO:0005730">
    <property type="term" value="C:nucleolus"/>
    <property type="evidence" value="ECO:0007669"/>
    <property type="project" value="UniProtKB-SubCell"/>
</dbReference>
<dbReference type="SMART" id="SM00382">
    <property type="entry name" value="AAA"/>
    <property type="match status" value="1"/>
</dbReference>
<dbReference type="GeneID" id="28731682"/>
<feature type="compositionally biased region" description="Acidic residues" evidence="16">
    <location>
        <begin position="704"/>
        <end position="713"/>
    </location>
</feature>
<keyword evidence="12 15" id="KW-0413">Isomerase</keyword>
<dbReference type="Gene3D" id="3.40.50.300">
    <property type="entry name" value="P-loop containing nucleotide triphosphate hydrolases"/>
    <property type="match status" value="1"/>
</dbReference>
<dbReference type="InterPro" id="IPR027417">
    <property type="entry name" value="P-loop_NTPase"/>
</dbReference>
<evidence type="ECO:0000256" key="1">
    <source>
        <dbReference type="ARBA" id="ARBA00001946"/>
    </source>
</evidence>
<keyword evidence="11 15" id="KW-0234">DNA repair</keyword>
<evidence type="ECO:0000256" key="3">
    <source>
        <dbReference type="ARBA" id="ARBA00022741"/>
    </source>
</evidence>
<evidence type="ECO:0000313" key="18">
    <source>
        <dbReference type="EMBL" id="KPI35467.1"/>
    </source>
</evidence>
<feature type="compositionally biased region" description="Low complexity" evidence="16">
    <location>
        <begin position="104"/>
        <end position="118"/>
    </location>
</feature>
<dbReference type="EC" id="5.6.2.3" evidence="15"/>
<keyword evidence="10 15" id="KW-0233">DNA recombination</keyword>
<keyword evidence="5 15" id="KW-0378">Hydrolase</keyword>
<accession>A0A0N1NVW2</accession>
<keyword evidence="4 15" id="KW-0227">DNA damage</keyword>
<evidence type="ECO:0000256" key="10">
    <source>
        <dbReference type="ARBA" id="ARBA00023172"/>
    </source>
</evidence>
<organism evidence="18 19">
    <name type="scientific">Cyphellophora attinorum</name>
    <dbReference type="NCBI Taxonomy" id="1664694"/>
    <lineage>
        <taxon>Eukaryota</taxon>
        <taxon>Fungi</taxon>
        <taxon>Dikarya</taxon>
        <taxon>Ascomycota</taxon>
        <taxon>Pezizomycotina</taxon>
        <taxon>Eurotiomycetes</taxon>
        <taxon>Chaetothyriomycetidae</taxon>
        <taxon>Chaetothyriales</taxon>
        <taxon>Cyphellophoraceae</taxon>
        <taxon>Cyphellophora</taxon>
    </lineage>
</organism>
<evidence type="ECO:0000259" key="17">
    <source>
        <dbReference type="SMART" id="SM00382"/>
    </source>
</evidence>
<evidence type="ECO:0000256" key="12">
    <source>
        <dbReference type="ARBA" id="ARBA00023235"/>
    </source>
</evidence>
<dbReference type="PANTHER" id="PTHR47642:SF5">
    <property type="entry name" value="ATP-DEPENDENT DNA HELICASE"/>
    <property type="match status" value="1"/>
</dbReference>
<protein>
    <recommendedName>
        <fullName evidence="15">ATP-dependent DNA helicase PIF1</fullName>
        <ecNumber evidence="15">5.6.2.3</ecNumber>
    </recommendedName>
    <alternativeName>
        <fullName evidence="15">DNA 5'-3' helicase PIF1</fullName>
    </alternativeName>
    <alternativeName>
        <fullName evidence="15">DNA repair and recombination helicase PIF1</fullName>
    </alternativeName>
</protein>
<dbReference type="FunFam" id="3.40.50.300:FF:001226">
    <property type="entry name" value="ATP-dependent DNA helicase PIF1"/>
    <property type="match status" value="1"/>
</dbReference>
<evidence type="ECO:0000256" key="13">
    <source>
        <dbReference type="ARBA" id="ARBA00023242"/>
    </source>
</evidence>
<keyword evidence="8 15" id="KW-0238">DNA-binding</keyword>